<dbReference type="InterPro" id="IPR057247">
    <property type="entry name" value="CARBOXYPEPT_ZN_2"/>
</dbReference>
<gene>
    <name evidence="6" type="ORF">IQ13_0995</name>
</gene>
<dbReference type="InterPro" id="IPR050463">
    <property type="entry name" value="Gfo/Idh/MocA_oxidrdct_glycsds"/>
</dbReference>
<dbReference type="SUPFAM" id="SSF51735">
    <property type="entry name" value="NAD(P)-binding Rossmann-fold domains"/>
    <property type="match status" value="1"/>
</dbReference>
<evidence type="ECO:0000256" key="3">
    <source>
        <dbReference type="ARBA" id="ARBA00022723"/>
    </source>
</evidence>
<dbReference type="Proteomes" id="UP000316167">
    <property type="component" value="Unassembled WGS sequence"/>
</dbReference>
<dbReference type="OrthoDB" id="1408251at2"/>
<keyword evidence="3" id="KW-0479">Metal-binding</keyword>
<dbReference type="GO" id="GO:0046872">
    <property type="term" value="F:metal ion binding"/>
    <property type="evidence" value="ECO:0007669"/>
    <property type="project" value="UniProtKB-KW"/>
</dbReference>
<dbReference type="InterPro" id="IPR000683">
    <property type="entry name" value="Gfo/Idh/MocA-like_OxRdtase_N"/>
</dbReference>
<dbReference type="Gene3D" id="3.40.50.720">
    <property type="entry name" value="NAD(P)-binding Rossmann-like Domain"/>
    <property type="match status" value="1"/>
</dbReference>
<name>A0A562SYP5_9BACT</name>
<evidence type="ECO:0000256" key="4">
    <source>
        <dbReference type="ARBA" id="ARBA00022833"/>
    </source>
</evidence>
<dbReference type="GO" id="GO:0000166">
    <property type="term" value="F:nucleotide binding"/>
    <property type="evidence" value="ECO:0007669"/>
    <property type="project" value="InterPro"/>
</dbReference>
<dbReference type="AlphaFoldDB" id="A0A562SYP5"/>
<sequence length="339" mass="37145">MNRKVFIQQTTGTALALFAGNKLFAKQTAADEVEKGKRVGIIGLDTSHSIVFTKLLNNATDETFHGYKVVAAYPFGSKELELSKTRIPVLTDEIKKIGVAIATSIQELLQQVDVVLLETNDGRLHKEQALEVFRAGKPLFIDKPIAASLKDAIAIFTAAEKYNVPVFSSSALRYSTVIQEIQSGKYGKVNGADTFSPAMIEPTHPDLFWYGIHGVEALYALMGKGCVSVQRNFTKDNDVVTAKWNDGRIGTFRGLRAGKTDFGGTCYCEKAIVPLGNFAGYEPLLKQITSFFNSGRNPVAKDETLELIAFLEAAEKSKLLGGKPVRIEEMMKRAKAVNK</sequence>
<dbReference type="Pfam" id="PF01408">
    <property type="entry name" value="GFO_IDH_MocA"/>
    <property type="match status" value="1"/>
</dbReference>
<dbReference type="PROSITE" id="PS00133">
    <property type="entry name" value="CARBOXYPEPT_ZN_2"/>
    <property type="match status" value="1"/>
</dbReference>
<proteinExistence type="inferred from homology"/>
<evidence type="ECO:0000256" key="1">
    <source>
        <dbReference type="ARBA" id="ARBA00001947"/>
    </source>
</evidence>
<protein>
    <submittedName>
        <fullName evidence="6">Putative dehydrogenase</fullName>
    </submittedName>
</protein>
<evidence type="ECO:0000256" key="2">
    <source>
        <dbReference type="ARBA" id="ARBA00005988"/>
    </source>
</evidence>
<accession>A0A562SYP5</accession>
<feature type="domain" description="Gfo/Idh/MocA-like oxidoreductase N-terminal" evidence="5">
    <location>
        <begin position="38"/>
        <end position="167"/>
    </location>
</feature>
<evidence type="ECO:0000259" key="5">
    <source>
        <dbReference type="Pfam" id="PF01408"/>
    </source>
</evidence>
<dbReference type="RefSeq" id="WP_144884921.1">
    <property type="nucleotide sequence ID" value="NZ_VLLE01000002.1"/>
</dbReference>
<keyword evidence="4" id="KW-0862">Zinc</keyword>
<reference evidence="6 7" key="1">
    <citation type="journal article" date="2015" name="Stand. Genomic Sci.">
        <title>Genomic Encyclopedia of Bacterial and Archaeal Type Strains, Phase III: the genomes of soil and plant-associated and newly described type strains.</title>
        <authorList>
            <person name="Whitman W.B."/>
            <person name="Woyke T."/>
            <person name="Klenk H.P."/>
            <person name="Zhou Y."/>
            <person name="Lilburn T.G."/>
            <person name="Beck B.J."/>
            <person name="De Vos P."/>
            <person name="Vandamme P."/>
            <person name="Eisen J.A."/>
            <person name="Garrity G."/>
            <person name="Hugenholtz P."/>
            <person name="Kyrpides N.C."/>
        </authorList>
    </citation>
    <scope>NUCLEOTIDE SEQUENCE [LARGE SCALE GENOMIC DNA]</scope>
    <source>
        <strain evidence="6 7">CGMCC 1.7271</strain>
    </source>
</reference>
<organism evidence="6 7">
    <name type="scientific">Lacibacter cauensis</name>
    <dbReference type="NCBI Taxonomy" id="510947"/>
    <lineage>
        <taxon>Bacteria</taxon>
        <taxon>Pseudomonadati</taxon>
        <taxon>Bacteroidota</taxon>
        <taxon>Chitinophagia</taxon>
        <taxon>Chitinophagales</taxon>
        <taxon>Chitinophagaceae</taxon>
        <taxon>Lacibacter</taxon>
    </lineage>
</organism>
<evidence type="ECO:0000313" key="6">
    <source>
        <dbReference type="EMBL" id="TWI85826.1"/>
    </source>
</evidence>
<dbReference type="InterPro" id="IPR036291">
    <property type="entry name" value="NAD(P)-bd_dom_sf"/>
</dbReference>
<comment type="caution">
    <text evidence="6">The sequence shown here is derived from an EMBL/GenBank/DDBJ whole genome shotgun (WGS) entry which is preliminary data.</text>
</comment>
<evidence type="ECO:0000313" key="7">
    <source>
        <dbReference type="Proteomes" id="UP000316167"/>
    </source>
</evidence>
<dbReference type="PANTHER" id="PTHR43818:SF9">
    <property type="entry name" value="HYPOTHETICAL OXIDOREDUCTASE"/>
    <property type="match status" value="1"/>
</dbReference>
<dbReference type="PANTHER" id="PTHR43818">
    <property type="entry name" value="BCDNA.GH03377"/>
    <property type="match status" value="1"/>
</dbReference>
<keyword evidence="7" id="KW-1185">Reference proteome</keyword>
<comment type="similarity">
    <text evidence="2">Belongs to the peptidase M14 family.</text>
</comment>
<dbReference type="EMBL" id="VLLE01000002">
    <property type="protein sequence ID" value="TWI85826.1"/>
    <property type="molecule type" value="Genomic_DNA"/>
</dbReference>
<comment type="cofactor">
    <cofactor evidence="1">
        <name>Zn(2+)</name>
        <dbReference type="ChEBI" id="CHEBI:29105"/>
    </cofactor>
</comment>